<organism evidence="1">
    <name type="scientific">Arundo donax</name>
    <name type="common">Giant reed</name>
    <name type="synonym">Donax arundinaceus</name>
    <dbReference type="NCBI Taxonomy" id="35708"/>
    <lineage>
        <taxon>Eukaryota</taxon>
        <taxon>Viridiplantae</taxon>
        <taxon>Streptophyta</taxon>
        <taxon>Embryophyta</taxon>
        <taxon>Tracheophyta</taxon>
        <taxon>Spermatophyta</taxon>
        <taxon>Magnoliopsida</taxon>
        <taxon>Liliopsida</taxon>
        <taxon>Poales</taxon>
        <taxon>Poaceae</taxon>
        <taxon>PACMAD clade</taxon>
        <taxon>Arundinoideae</taxon>
        <taxon>Arundineae</taxon>
        <taxon>Arundo</taxon>
    </lineage>
</organism>
<sequence length="59" mass="6589">MSYMCIKIKIKLDLRGLKPAPGHSVKEEDLLTQVEKSPEPLPHSYTVALLPIRTTWAGS</sequence>
<reference evidence="1" key="1">
    <citation type="submission" date="2014-09" db="EMBL/GenBank/DDBJ databases">
        <authorList>
            <person name="Magalhaes I.L.F."/>
            <person name="Oliveira U."/>
            <person name="Santos F.R."/>
            <person name="Vidigal T.H.D.A."/>
            <person name="Brescovit A.D."/>
            <person name="Santos A.J."/>
        </authorList>
    </citation>
    <scope>NUCLEOTIDE SEQUENCE</scope>
    <source>
        <tissue evidence="1">Shoot tissue taken approximately 20 cm above the soil surface</tissue>
    </source>
</reference>
<proteinExistence type="predicted"/>
<reference evidence="1" key="2">
    <citation type="journal article" date="2015" name="Data Brief">
        <title>Shoot transcriptome of the giant reed, Arundo donax.</title>
        <authorList>
            <person name="Barrero R.A."/>
            <person name="Guerrero F.D."/>
            <person name="Moolhuijzen P."/>
            <person name="Goolsby J.A."/>
            <person name="Tidwell J."/>
            <person name="Bellgard S.E."/>
            <person name="Bellgard M.I."/>
        </authorList>
    </citation>
    <scope>NUCLEOTIDE SEQUENCE</scope>
    <source>
        <tissue evidence="1">Shoot tissue taken approximately 20 cm above the soil surface</tissue>
    </source>
</reference>
<protein>
    <submittedName>
        <fullName evidence="1">Uncharacterized protein</fullName>
    </submittedName>
</protein>
<dbReference type="AlphaFoldDB" id="A0A0A9BJ36"/>
<evidence type="ECO:0000313" key="1">
    <source>
        <dbReference type="EMBL" id="JAD63401.1"/>
    </source>
</evidence>
<name>A0A0A9BJ36_ARUDO</name>
<accession>A0A0A9BJ36</accession>
<dbReference type="EMBL" id="GBRH01234494">
    <property type="protein sequence ID" value="JAD63401.1"/>
    <property type="molecule type" value="Transcribed_RNA"/>
</dbReference>